<dbReference type="UniPathway" id="UPA01057">
    <property type="reaction ID" value="UER00164"/>
</dbReference>
<evidence type="ECO:0000313" key="10">
    <source>
        <dbReference type="EMBL" id="OAH13998.1"/>
    </source>
</evidence>
<evidence type="ECO:0000256" key="3">
    <source>
        <dbReference type="ARBA" id="ARBA00022842"/>
    </source>
</evidence>
<evidence type="ECO:0000256" key="7">
    <source>
        <dbReference type="SAM" id="MobiDB-lite"/>
    </source>
</evidence>
<dbReference type="NCBIfam" id="TIGR00173">
    <property type="entry name" value="menD"/>
    <property type="match status" value="1"/>
</dbReference>
<evidence type="ECO:0000259" key="9">
    <source>
        <dbReference type="Pfam" id="PF02776"/>
    </source>
</evidence>
<dbReference type="PATRIC" id="fig|1716141.3.peg.2860"/>
<gene>
    <name evidence="6 10" type="primary">menD</name>
    <name evidence="10" type="ORF">STSP_27160</name>
</gene>
<dbReference type="CDD" id="cd07037">
    <property type="entry name" value="TPP_PYR_MenD"/>
    <property type="match status" value="1"/>
</dbReference>
<dbReference type="InterPro" id="IPR004433">
    <property type="entry name" value="MenaQ_synth_MenD"/>
</dbReference>
<feature type="compositionally biased region" description="Polar residues" evidence="7">
    <location>
        <begin position="1"/>
        <end position="26"/>
    </location>
</feature>
<evidence type="ECO:0000256" key="6">
    <source>
        <dbReference type="HAMAP-Rule" id="MF_01659"/>
    </source>
</evidence>
<comment type="cofactor">
    <cofactor evidence="6">
        <name>Mg(2+)</name>
        <dbReference type="ChEBI" id="CHEBI:18420"/>
    </cofactor>
    <cofactor evidence="6">
        <name>Mn(2+)</name>
        <dbReference type="ChEBI" id="CHEBI:29035"/>
    </cofactor>
</comment>
<dbReference type="HAMAP" id="MF_01659">
    <property type="entry name" value="MenD"/>
    <property type="match status" value="1"/>
</dbReference>
<dbReference type="GO" id="GO:0000287">
    <property type="term" value="F:magnesium ion binding"/>
    <property type="evidence" value="ECO:0007669"/>
    <property type="project" value="UniProtKB-UniRule"/>
</dbReference>
<evidence type="ECO:0000256" key="1">
    <source>
        <dbReference type="ARBA" id="ARBA00022679"/>
    </source>
</evidence>
<organism evidence="10 11">
    <name type="scientific">Streptomyces jeddahensis</name>
    <dbReference type="NCBI Taxonomy" id="1716141"/>
    <lineage>
        <taxon>Bacteria</taxon>
        <taxon>Bacillati</taxon>
        <taxon>Actinomycetota</taxon>
        <taxon>Actinomycetes</taxon>
        <taxon>Kitasatosporales</taxon>
        <taxon>Streptomycetaceae</taxon>
        <taxon>Streptomyces</taxon>
    </lineage>
</organism>
<accession>A0A177HV36</accession>
<evidence type="ECO:0000259" key="8">
    <source>
        <dbReference type="Pfam" id="PF02775"/>
    </source>
</evidence>
<dbReference type="STRING" id="1716141.STSP_27160"/>
<dbReference type="CDD" id="cd02009">
    <property type="entry name" value="TPP_SHCHC_synthase"/>
    <property type="match status" value="1"/>
</dbReference>
<dbReference type="PIRSF" id="PIRSF004983">
    <property type="entry name" value="MenD"/>
    <property type="match status" value="1"/>
</dbReference>
<dbReference type="Pfam" id="PF02775">
    <property type="entry name" value="TPP_enzyme_C"/>
    <property type="match status" value="1"/>
</dbReference>
<dbReference type="OrthoDB" id="9791859at2"/>
<evidence type="ECO:0000313" key="11">
    <source>
        <dbReference type="Proteomes" id="UP000077381"/>
    </source>
</evidence>
<dbReference type="GO" id="GO:0070204">
    <property type="term" value="F:2-succinyl-5-enolpyruvyl-6-hydroxy-3-cyclohexene-1-carboxylic-acid synthase activity"/>
    <property type="evidence" value="ECO:0007669"/>
    <property type="project" value="UniProtKB-UniRule"/>
</dbReference>
<dbReference type="PANTHER" id="PTHR42916:SF1">
    <property type="entry name" value="PROTEIN PHYLLO, CHLOROPLASTIC"/>
    <property type="match status" value="1"/>
</dbReference>
<dbReference type="InterPro" id="IPR012001">
    <property type="entry name" value="Thiamin_PyroP_enz_TPP-bd_dom"/>
</dbReference>
<comment type="pathway">
    <text evidence="6">Quinol/quinone metabolism; menaquinone biosynthesis.</text>
</comment>
<dbReference type="InterPro" id="IPR011766">
    <property type="entry name" value="TPP_enzyme_TPP-bd"/>
</dbReference>
<dbReference type="InterPro" id="IPR029061">
    <property type="entry name" value="THDP-binding"/>
</dbReference>
<dbReference type="GO" id="GO:0030145">
    <property type="term" value="F:manganese ion binding"/>
    <property type="evidence" value="ECO:0007669"/>
    <property type="project" value="UniProtKB-UniRule"/>
</dbReference>
<comment type="catalytic activity">
    <reaction evidence="6">
        <text>isochorismate + 2-oxoglutarate + H(+) = 5-enolpyruvoyl-6-hydroxy-2-succinyl-cyclohex-3-ene-1-carboxylate + CO2</text>
        <dbReference type="Rhea" id="RHEA:25593"/>
        <dbReference type="ChEBI" id="CHEBI:15378"/>
        <dbReference type="ChEBI" id="CHEBI:16526"/>
        <dbReference type="ChEBI" id="CHEBI:16810"/>
        <dbReference type="ChEBI" id="CHEBI:29780"/>
        <dbReference type="ChEBI" id="CHEBI:58818"/>
        <dbReference type="EC" id="2.2.1.9"/>
    </reaction>
</comment>
<comment type="subunit">
    <text evidence="6">Homodimer.</text>
</comment>
<sequence>MNSQSQVNSQSTAQLKSQSNPQSAQQPLPSASHPEPHPAAPGSAPSVISAIVVDELVRGGVETFVYCPGSRNGPLGFELTRLADAGDISLHVRLDERSAAFLALGMTKATGVPAAVVTTSGTAVANLLPAVTEANYSRIPIVLLTANRPLAVLGTGASQTVEQTQLLTSQVRHVQHVEVGAELTPDTNGAVRSQICHALGIGAGRLQGRPGPVQIDVPLPSGLPPEQRNVPFPAGRTEGRPWIRTTSRSHVPQTPYEVDLRRPTVVVAGDGADLTAVPDTIACVAEPTADTGGRTSLHPWVLDHIRPEQVVVCGRPTLHRNVGRLLARSDVTAVVVGDGDDWIYAAPHIDVLTAHLEFTGEVTASWAEELARVDRALRRAWSDVLGDGGRPRTGLDVARAVLDALEPGDLLWLGASNPVRDVSLTGSVPSGVQVLSNRGVAGIDGNVSGAVGAALAVPERTVVALVGDLTFAYDASGLQAGVLERVPDNLIVVVSNDAGGGIFEVLEQGHPTYKTDPYADTFERIYGTPQNVDFEALCHSYSVSHRTVDTDELGTALSAARHANRPCVLEVPVSRTTLRDVHAAARQGVDAVLAPTFSPAGRLITADAAGAPVLVGQSTSQAMRP</sequence>
<keyword evidence="2 6" id="KW-0479">Metal-binding</keyword>
<dbReference type="SUPFAM" id="SSF52518">
    <property type="entry name" value="Thiamin diphosphate-binding fold (THDP-binding)"/>
    <property type="match status" value="2"/>
</dbReference>
<dbReference type="UniPathway" id="UPA00079"/>
<dbReference type="AlphaFoldDB" id="A0A177HV36"/>
<proteinExistence type="inferred from homology"/>
<name>A0A177HV36_9ACTN</name>
<evidence type="ECO:0000256" key="4">
    <source>
        <dbReference type="ARBA" id="ARBA00023052"/>
    </source>
</evidence>
<keyword evidence="6" id="KW-0474">Menaquinone biosynthesis</keyword>
<feature type="region of interest" description="Disordered" evidence="7">
    <location>
        <begin position="219"/>
        <end position="240"/>
    </location>
</feature>
<dbReference type="PANTHER" id="PTHR42916">
    <property type="entry name" value="2-SUCCINYL-5-ENOLPYRUVYL-6-HYDROXY-3-CYCLOHEXENE-1-CARBOXYLATE SYNTHASE"/>
    <property type="match status" value="1"/>
</dbReference>
<evidence type="ECO:0000256" key="5">
    <source>
        <dbReference type="ARBA" id="ARBA00023211"/>
    </source>
</evidence>
<comment type="cofactor">
    <cofactor evidence="6">
        <name>thiamine diphosphate</name>
        <dbReference type="ChEBI" id="CHEBI:58937"/>
    </cofactor>
    <text evidence="6">Binds 1 thiamine pyrophosphate per subunit.</text>
</comment>
<keyword evidence="5 6" id="KW-0464">Manganese</keyword>
<dbReference type="EC" id="2.2.1.9" evidence="6"/>
<dbReference type="GO" id="GO:0030976">
    <property type="term" value="F:thiamine pyrophosphate binding"/>
    <property type="evidence" value="ECO:0007669"/>
    <property type="project" value="UniProtKB-UniRule"/>
</dbReference>
<comment type="similarity">
    <text evidence="6">Belongs to the TPP enzyme family. MenD subfamily.</text>
</comment>
<reference evidence="10 11" key="1">
    <citation type="submission" date="2015-12" db="EMBL/GenBank/DDBJ databases">
        <title>Genome sequence of Streptomyces sp. G25.</title>
        <authorList>
            <person name="Poehlein A."/>
            <person name="Roettig A."/>
            <person name="Hiessl S."/>
            <person name="Hauschild P."/>
            <person name="Schauer J."/>
            <person name="Madkour M.H."/>
            <person name="Al-Ansari A.M."/>
            <person name="Almakishah N.H."/>
            <person name="Steinbuechel A."/>
            <person name="Daniel R."/>
        </authorList>
    </citation>
    <scope>NUCLEOTIDE SEQUENCE [LARGE SCALE GENOMIC DNA]</scope>
    <source>
        <strain evidence="11">G25(2015)</strain>
    </source>
</reference>
<keyword evidence="11" id="KW-1185">Reference proteome</keyword>
<feature type="domain" description="Thiamine pyrophosphate enzyme TPP-binding" evidence="8">
    <location>
        <begin position="437"/>
        <end position="571"/>
    </location>
</feature>
<keyword evidence="1 6" id="KW-0808">Transferase</keyword>
<comment type="caution">
    <text evidence="10">The sequence shown here is derived from an EMBL/GenBank/DDBJ whole genome shotgun (WGS) entry which is preliminary data.</text>
</comment>
<feature type="domain" description="Thiamine pyrophosphate enzyme N-terminal TPP-binding" evidence="9">
    <location>
        <begin position="49"/>
        <end position="165"/>
    </location>
</feature>
<comment type="pathway">
    <text evidence="6">Quinol/quinone metabolism; 1,4-dihydroxy-2-naphthoate biosynthesis; 1,4-dihydroxy-2-naphthoate from chorismate: step 2/7.</text>
</comment>
<feature type="region of interest" description="Disordered" evidence="7">
    <location>
        <begin position="1"/>
        <end position="44"/>
    </location>
</feature>
<keyword evidence="4 6" id="KW-0786">Thiamine pyrophosphate</keyword>
<dbReference type="Proteomes" id="UP000077381">
    <property type="component" value="Unassembled WGS sequence"/>
</dbReference>
<dbReference type="EMBL" id="LOHS01000071">
    <property type="protein sequence ID" value="OAH13998.1"/>
    <property type="molecule type" value="Genomic_DNA"/>
</dbReference>
<evidence type="ECO:0000256" key="2">
    <source>
        <dbReference type="ARBA" id="ARBA00022723"/>
    </source>
</evidence>
<dbReference type="Pfam" id="PF02776">
    <property type="entry name" value="TPP_enzyme_N"/>
    <property type="match status" value="1"/>
</dbReference>
<keyword evidence="3 6" id="KW-0460">Magnesium</keyword>
<dbReference type="Gene3D" id="3.40.50.970">
    <property type="match status" value="2"/>
</dbReference>
<comment type="function">
    <text evidence="6">Catalyzes the thiamine diphosphate-dependent decarboxylation of 2-oxoglutarate and the subsequent addition of the resulting succinic semialdehyde-thiamine pyrophosphate anion to isochorismate to yield 2-succinyl-5-enolpyruvyl-6-hydroxy-3-cyclohexene-1-carboxylate (SEPHCHC).</text>
</comment>
<dbReference type="GO" id="GO:0009234">
    <property type="term" value="P:menaquinone biosynthetic process"/>
    <property type="evidence" value="ECO:0007669"/>
    <property type="project" value="UniProtKB-UniRule"/>
</dbReference>
<protein>
    <recommendedName>
        <fullName evidence="6">2-succinyl-5-enolpyruvyl-6-hydroxy-3-cyclohexene-1-carboxylate synthase</fullName>
        <shortName evidence="6">SEPHCHC synthase</shortName>
        <ecNumber evidence="6">2.2.1.9</ecNumber>
    </recommendedName>
    <alternativeName>
        <fullName evidence="6">Menaquinone biosynthesis protein MenD</fullName>
    </alternativeName>
</protein>